<dbReference type="AlphaFoldDB" id="A0A9W8BD27"/>
<evidence type="ECO:0000313" key="2">
    <source>
        <dbReference type="Proteomes" id="UP001150907"/>
    </source>
</evidence>
<gene>
    <name evidence="1" type="ORF">H4R26_006085</name>
</gene>
<dbReference type="EMBL" id="JANBQF010001678">
    <property type="protein sequence ID" value="KAJ1996728.1"/>
    <property type="molecule type" value="Genomic_DNA"/>
</dbReference>
<reference evidence="1" key="1">
    <citation type="submission" date="2022-07" db="EMBL/GenBank/DDBJ databases">
        <title>Phylogenomic reconstructions and comparative analyses of Kickxellomycotina fungi.</title>
        <authorList>
            <person name="Reynolds N.K."/>
            <person name="Stajich J.E."/>
            <person name="Barry K."/>
            <person name="Grigoriev I.V."/>
            <person name="Crous P."/>
            <person name="Smith M.E."/>
        </authorList>
    </citation>
    <scope>NUCLEOTIDE SEQUENCE</scope>
    <source>
        <strain evidence="1">IMI 214461</strain>
    </source>
</reference>
<comment type="caution">
    <text evidence="1">The sequence shown here is derived from an EMBL/GenBank/DDBJ whole genome shotgun (WGS) entry which is preliminary data.</text>
</comment>
<feature type="non-terminal residue" evidence="1">
    <location>
        <position position="1"/>
    </location>
</feature>
<dbReference type="SUPFAM" id="SSF52777">
    <property type="entry name" value="CoA-dependent acyltransferases"/>
    <property type="match status" value="1"/>
</dbReference>
<dbReference type="Gene3D" id="3.30.559.10">
    <property type="entry name" value="Chloramphenicol acetyltransferase-like domain"/>
    <property type="match status" value="1"/>
</dbReference>
<proteinExistence type="predicted"/>
<keyword evidence="2" id="KW-1185">Reference proteome</keyword>
<accession>A0A9W8BD27</accession>
<protein>
    <submittedName>
        <fullName evidence="1">Uncharacterized protein</fullName>
    </submittedName>
</protein>
<evidence type="ECO:0000313" key="1">
    <source>
        <dbReference type="EMBL" id="KAJ1996728.1"/>
    </source>
</evidence>
<dbReference type="Proteomes" id="UP001150907">
    <property type="component" value="Unassembled WGS sequence"/>
</dbReference>
<organism evidence="1 2">
    <name type="scientific">Coemansia thaxteri</name>
    <dbReference type="NCBI Taxonomy" id="2663907"/>
    <lineage>
        <taxon>Eukaryota</taxon>
        <taxon>Fungi</taxon>
        <taxon>Fungi incertae sedis</taxon>
        <taxon>Zoopagomycota</taxon>
        <taxon>Kickxellomycotina</taxon>
        <taxon>Kickxellomycetes</taxon>
        <taxon>Kickxellales</taxon>
        <taxon>Kickxellaceae</taxon>
        <taxon>Coemansia</taxon>
    </lineage>
</organism>
<dbReference type="InterPro" id="IPR023213">
    <property type="entry name" value="CAT-like_dom_sf"/>
</dbReference>
<dbReference type="OrthoDB" id="240216at2759"/>
<sequence length="63" mass="6898">RGYGINYIIEPKRIKFGAEGKTGDVGKGTNLDQFGATLRQCLLELKVICEQSNEIPVGDSSRL</sequence>
<name>A0A9W8BD27_9FUNG</name>